<evidence type="ECO:0000259" key="2">
    <source>
        <dbReference type="Pfam" id="PF00501"/>
    </source>
</evidence>
<reference evidence="3 4" key="1">
    <citation type="submission" date="2024-01" db="EMBL/GenBank/DDBJ databases">
        <title>The genomes of 5 underutilized Papilionoideae crops provide insights into root nodulation and disease resistanc.</title>
        <authorList>
            <person name="Yuan L."/>
        </authorList>
    </citation>
    <scope>NUCLEOTIDE SEQUENCE [LARGE SCALE GENOMIC DNA]</scope>
    <source>
        <strain evidence="3">ZHUSHIDOU_FW_LH</strain>
        <tissue evidence="3">Leaf</tissue>
    </source>
</reference>
<protein>
    <recommendedName>
        <fullName evidence="2">AMP-dependent synthetase/ligase domain-containing protein</fullName>
    </recommendedName>
</protein>
<dbReference type="EMBL" id="JAYWIO010000001">
    <property type="protein sequence ID" value="KAK7290088.1"/>
    <property type="molecule type" value="Genomic_DNA"/>
</dbReference>
<dbReference type="AlphaFoldDB" id="A0AAN9P947"/>
<evidence type="ECO:0000256" key="1">
    <source>
        <dbReference type="ARBA" id="ARBA00022598"/>
    </source>
</evidence>
<accession>A0AAN9P947</accession>
<name>A0AAN9P947_CROPI</name>
<dbReference type="GO" id="GO:0016405">
    <property type="term" value="F:CoA-ligase activity"/>
    <property type="evidence" value="ECO:0007669"/>
    <property type="project" value="TreeGrafter"/>
</dbReference>
<gene>
    <name evidence="3" type="ORF">RIF29_04262</name>
</gene>
<evidence type="ECO:0000313" key="4">
    <source>
        <dbReference type="Proteomes" id="UP001372338"/>
    </source>
</evidence>
<dbReference type="SUPFAM" id="SSF56801">
    <property type="entry name" value="Acetyl-CoA synthetase-like"/>
    <property type="match status" value="1"/>
</dbReference>
<dbReference type="GO" id="GO:0005777">
    <property type="term" value="C:peroxisome"/>
    <property type="evidence" value="ECO:0007669"/>
    <property type="project" value="TreeGrafter"/>
</dbReference>
<organism evidence="3 4">
    <name type="scientific">Crotalaria pallida</name>
    <name type="common">Smooth rattlebox</name>
    <name type="synonym">Crotalaria striata</name>
    <dbReference type="NCBI Taxonomy" id="3830"/>
    <lineage>
        <taxon>Eukaryota</taxon>
        <taxon>Viridiplantae</taxon>
        <taxon>Streptophyta</taxon>
        <taxon>Embryophyta</taxon>
        <taxon>Tracheophyta</taxon>
        <taxon>Spermatophyta</taxon>
        <taxon>Magnoliopsida</taxon>
        <taxon>eudicotyledons</taxon>
        <taxon>Gunneridae</taxon>
        <taxon>Pentapetalae</taxon>
        <taxon>rosids</taxon>
        <taxon>fabids</taxon>
        <taxon>Fabales</taxon>
        <taxon>Fabaceae</taxon>
        <taxon>Papilionoideae</taxon>
        <taxon>50 kb inversion clade</taxon>
        <taxon>genistoids sensu lato</taxon>
        <taxon>core genistoids</taxon>
        <taxon>Crotalarieae</taxon>
        <taxon>Crotalaria</taxon>
    </lineage>
</organism>
<keyword evidence="4" id="KW-1185">Reference proteome</keyword>
<proteinExistence type="predicted"/>
<keyword evidence="1" id="KW-0436">Ligase</keyword>
<comment type="caution">
    <text evidence="3">The sequence shown here is derived from an EMBL/GenBank/DDBJ whole genome shotgun (WGS) entry which is preliminary data.</text>
</comment>
<evidence type="ECO:0000313" key="3">
    <source>
        <dbReference type="EMBL" id="KAK7290088.1"/>
    </source>
</evidence>
<dbReference type="Gene3D" id="3.40.50.980">
    <property type="match status" value="1"/>
</dbReference>
<feature type="domain" description="AMP-dependent synthetase/ligase" evidence="2">
    <location>
        <begin position="41"/>
        <end position="118"/>
    </location>
</feature>
<dbReference type="InterPro" id="IPR000873">
    <property type="entry name" value="AMP-dep_synth/lig_dom"/>
</dbReference>
<dbReference type="Pfam" id="PF00501">
    <property type="entry name" value="AMP-binding"/>
    <property type="match status" value="1"/>
</dbReference>
<dbReference type="Proteomes" id="UP001372338">
    <property type="component" value="Unassembled WGS sequence"/>
</dbReference>
<sequence>MVICSYYTANQTTHLIINQTWSQKSIQEVVSAAPIPSTTASANHLTFQHLWLSVDSVASSLSCMGILQGDVILLLLSPNSIYFPVVCLSVMSLGAIITTTNPLNTSTEIAKQIKDLDAVHHP</sequence>
<dbReference type="PANTHER" id="PTHR24096:SF413">
    <property type="entry name" value="PEROXISOMAL OPC-8:0-COA LIGASE 1"/>
    <property type="match status" value="1"/>
</dbReference>
<dbReference type="PANTHER" id="PTHR24096">
    <property type="entry name" value="LONG-CHAIN-FATTY-ACID--COA LIGASE"/>
    <property type="match status" value="1"/>
</dbReference>